<dbReference type="InterPro" id="IPR001638">
    <property type="entry name" value="Solute-binding_3/MltF_N"/>
</dbReference>
<dbReference type="AlphaFoldDB" id="A0A934QDU1"/>
<evidence type="ECO:0000256" key="1">
    <source>
        <dbReference type="ARBA" id="ARBA00022729"/>
    </source>
</evidence>
<evidence type="ECO:0000259" key="3">
    <source>
        <dbReference type="SMART" id="SM00062"/>
    </source>
</evidence>
<dbReference type="PANTHER" id="PTHR35936">
    <property type="entry name" value="MEMBRANE-BOUND LYTIC MUREIN TRANSGLYCOSYLASE F"/>
    <property type="match status" value="1"/>
</dbReference>
<evidence type="ECO:0000313" key="5">
    <source>
        <dbReference type="Proteomes" id="UP000618733"/>
    </source>
</evidence>
<protein>
    <submittedName>
        <fullName evidence="4">ABC transporter substrate-binding protein</fullName>
    </submittedName>
</protein>
<reference evidence="4" key="1">
    <citation type="submission" date="2020-12" db="EMBL/GenBank/DDBJ databases">
        <title>Leucobacter sp. CAS2, isolated from Chromium sludge.</title>
        <authorList>
            <person name="Xu Z."/>
        </authorList>
    </citation>
    <scope>NUCLEOTIDE SEQUENCE</scope>
    <source>
        <strain evidence="4">CSA2</strain>
    </source>
</reference>
<dbReference type="EMBL" id="JAEHOI010000011">
    <property type="protein sequence ID" value="MBK0422775.1"/>
    <property type="molecule type" value="Genomic_DNA"/>
</dbReference>
<dbReference type="SMART" id="SM00062">
    <property type="entry name" value="PBPb"/>
    <property type="match status" value="1"/>
</dbReference>
<keyword evidence="1 2" id="KW-0732">Signal</keyword>
<dbReference type="RefSeq" id="WP_200132962.1">
    <property type="nucleotide sequence ID" value="NZ_JAEHOI010000011.1"/>
</dbReference>
<organism evidence="4 5">
    <name type="scientific">Leucobacter edaphi</name>
    <dbReference type="NCBI Taxonomy" id="2796472"/>
    <lineage>
        <taxon>Bacteria</taxon>
        <taxon>Bacillati</taxon>
        <taxon>Actinomycetota</taxon>
        <taxon>Actinomycetes</taxon>
        <taxon>Micrococcales</taxon>
        <taxon>Microbacteriaceae</taxon>
        <taxon>Leucobacter</taxon>
    </lineage>
</organism>
<evidence type="ECO:0000313" key="4">
    <source>
        <dbReference type="EMBL" id="MBK0422775.1"/>
    </source>
</evidence>
<comment type="caution">
    <text evidence="4">The sequence shown here is derived from an EMBL/GenBank/DDBJ whole genome shotgun (WGS) entry which is preliminary data.</text>
</comment>
<dbReference type="CDD" id="cd01004">
    <property type="entry name" value="PBP2_MidA_like"/>
    <property type="match status" value="1"/>
</dbReference>
<dbReference type="PANTHER" id="PTHR35936:SF17">
    <property type="entry name" value="ARGININE-BINDING EXTRACELLULAR PROTEIN ARTP"/>
    <property type="match status" value="1"/>
</dbReference>
<feature type="chain" id="PRO_5039679058" evidence="2">
    <location>
        <begin position="22"/>
        <end position="312"/>
    </location>
</feature>
<name>A0A934QDU1_9MICO</name>
<dbReference type="PROSITE" id="PS51257">
    <property type="entry name" value="PROKAR_LIPOPROTEIN"/>
    <property type="match status" value="1"/>
</dbReference>
<evidence type="ECO:0000256" key="2">
    <source>
        <dbReference type="SAM" id="SignalP"/>
    </source>
</evidence>
<keyword evidence="5" id="KW-1185">Reference proteome</keyword>
<accession>A0A934QDU1</accession>
<proteinExistence type="predicted"/>
<dbReference type="SUPFAM" id="SSF53850">
    <property type="entry name" value="Periplasmic binding protein-like II"/>
    <property type="match status" value="1"/>
</dbReference>
<gene>
    <name evidence="4" type="ORF">JD292_11900</name>
</gene>
<sequence>MKKIARITAAAALAAMLGLTACSGSDGGGSSAPADDAPKLTSGVDKAAEAALPKSIRDAGQIKAAAGIPYAPFILLEGEKQVGLDPDLAQALGEKLGVKIVISHQAFETVIPSLQAKKFDIIMSGMNDTVEREKTLNFVEEIYAGFSIVVKKGNPEGIKSIDDLCGKNVAVQKSSAQLELLTDLSKTCKADGKGEVKVQQLPTAQDPQTALKAGRVVAYPVDSPVAAYTVATAGDGKDFEMINDPKNPAGINPVYTGIGTLKENEALTEALRLAMQSLIDEGVYADILKKHNLDSFATDKAIVNGASTAAQG</sequence>
<dbReference type="Proteomes" id="UP000618733">
    <property type="component" value="Unassembled WGS sequence"/>
</dbReference>
<feature type="signal peptide" evidence="2">
    <location>
        <begin position="1"/>
        <end position="21"/>
    </location>
</feature>
<dbReference type="Gene3D" id="3.40.190.10">
    <property type="entry name" value="Periplasmic binding protein-like II"/>
    <property type="match status" value="2"/>
</dbReference>
<dbReference type="Pfam" id="PF00497">
    <property type="entry name" value="SBP_bac_3"/>
    <property type="match status" value="1"/>
</dbReference>
<feature type="domain" description="Solute-binding protein family 3/N-terminal" evidence="3">
    <location>
        <begin position="61"/>
        <end position="295"/>
    </location>
</feature>